<evidence type="ECO:0000256" key="2">
    <source>
        <dbReference type="ARBA" id="ARBA00009082"/>
    </source>
</evidence>
<comment type="function">
    <text evidence="11">Transmembrane component of the tectonic-like complex, a complex localized at the transition zone of primary cilia and acting as a barrier that prevents diffusion of transmembrane proteins between the cilia and plasma membranes. Required for ciliogenesis and sonic hedgehog/SHH signaling.</text>
</comment>
<dbReference type="GO" id="GO:0032880">
    <property type="term" value="P:regulation of protein localization"/>
    <property type="evidence" value="ECO:0007669"/>
    <property type="project" value="TreeGrafter"/>
</dbReference>
<comment type="similarity">
    <text evidence="2">Belongs to the TMEM231 family.</text>
</comment>
<dbReference type="OrthoDB" id="426438at2759"/>
<keyword evidence="5 12" id="KW-0812">Transmembrane</keyword>
<proteinExistence type="inferred from homology"/>
<evidence type="ECO:0000256" key="3">
    <source>
        <dbReference type="ARBA" id="ARBA00015087"/>
    </source>
</evidence>
<keyword evidence="10" id="KW-0966">Cell projection</keyword>
<dbReference type="PANTHER" id="PTHR14605">
    <property type="entry name" value="CHST5 PROTEIN"/>
    <property type="match status" value="1"/>
</dbReference>
<evidence type="ECO:0000313" key="14">
    <source>
        <dbReference type="Proteomes" id="UP001165122"/>
    </source>
</evidence>
<evidence type="ECO:0000256" key="10">
    <source>
        <dbReference type="ARBA" id="ARBA00023273"/>
    </source>
</evidence>
<accession>A0A9W6ZY47</accession>
<keyword evidence="4" id="KW-1003">Cell membrane</keyword>
<evidence type="ECO:0000256" key="9">
    <source>
        <dbReference type="ARBA" id="ARBA00023180"/>
    </source>
</evidence>
<keyword evidence="9" id="KW-0325">Glycoprotein</keyword>
<evidence type="ECO:0000256" key="11">
    <source>
        <dbReference type="ARBA" id="ARBA00024803"/>
    </source>
</evidence>
<keyword evidence="14" id="KW-1185">Reference proteome</keyword>
<gene>
    <name evidence="13" type="ORF">TrLO_g7877</name>
</gene>
<sequence length="321" mass="36555">MASVELFQEPIRRRYYAPYLSCSYVFFLLSVWVLVCLPFFLSYDANFWLKTNTYREQPDNAYEYKIIVQATGLTNTDSYFYSSVPDLNRLRGDTLKMCSVKTREIDSNRDSIPDKFHLEVELPLAAVESVTKVDALVFFRTQLQNKAKIVMESAVHISYDSGSAGAGLYTSGNMVFTQTYPLPVKGGYVTMYSNTDLLDPSKISRASEGDIRTILEQISERNLTMTYVPELTHWTPVVDSASASTFTLTADIKIPTTDIVYIPTAVEVLRDAWIKYLSMFVLVGFFLEKLCSFVYFHQIVETKMLVETVGSNIGVPHFKRF</sequence>
<evidence type="ECO:0000256" key="5">
    <source>
        <dbReference type="ARBA" id="ARBA00022692"/>
    </source>
</evidence>
<protein>
    <recommendedName>
        <fullName evidence="3">Transmembrane protein 231</fullName>
    </recommendedName>
</protein>
<dbReference type="AlphaFoldDB" id="A0A9W6ZY47"/>
<evidence type="ECO:0000256" key="8">
    <source>
        <dbReference type="ARBA" id="ARBA00023136"/>
    </source>
</evidence>
<evidence type="ECO:0000256" key="7">
    <source>
        <dbReference type="ARBA" id="ARBA00023069"/>
    </source>
</evidence>
<evidence type="ECO:0000256" key="1">
    <source>
        <dbReference type="ARBA" id="ARBA00004272"/>
    </source>
</evidence>
<dbReference type="Proteomes" id="UP001165122">
    <property type="component" value="Unassembled WGS sequence"/>
</dbReference>
<keyword evidence="8 12" id="KW-0472">Membrane</keyword>
<keyword evidence="7" id="KW-0969">Cilium</keyword>
<evidence type="ECO:0000256" key="6">
    <source>
        <dbReference type="ARBA" id="ARBA00022989"/>
    </source>
</evidence>
<keyword evidence="6 12" id="KW-1133">Transmembrane helix</keyword>
<dbReference type="EMBL" id="BRXW01000500">
    <property type="protein sequence ID" value="GMH60556.1"/>
    <property type="molecule type" value="Genomic_DNA"/>
</dbReference>
<reference evidence="14" key="1">
    <citation type="journal article" date="2023" name="Commun. Biol.">
        <title>Genome analysis of Parmales, the sister group of diatoms, reveals the evolutionary specialization of diatoms from phago-mixotrophs to photoautotrophs.</title>
        <authorList>
            <person name="Ban H."/>
            <person name="Sato S."/>
            <person name="Yoshikawa S."/>
            <person name="Yamada K."/>
            <person name="Nakamura Y."/>
            <person name="Ichinomiya M."/>
            <person name="Sato N."/>
            <person name="Blanc-Mathieu R."/>
            <person name="Endo H."/>
            <person name="Kuwata A."/>
            <person name="Ogata H."/>
        </authorList>
    </citation>
    <scope>NUCLEOTIDE SEQUENCE [LARGE SCALE GENOMIC DNA]</scope>
    <source>
        <strain evidence="14">NIES 3700</strain>
    </source>
</reference>
<organism evidence="13 14">
    <name type="scientific">Triparma laevis f. longispina</name>
    <dbReference type="NCBI Taxonomy" id="1714387"/>
    <lineage>
        <taxon>Eukaryota</taxon>
        <taxon>Sar</taxon>
        <taxon>Stramenopiles</taxon>
        <taxon>Ochrophyta</taxon>
        <taxon>Bolidophyceae</taxon>
        <taxon>Parmales</taxon>
        <taxon>Triparmaceae</taxon>
        <taxon>Triparma</taxon>
    </lineage>
</organism>
<dbReference type="GO" id="GO:0060271">
    <property type="term" value="P:cilium assembly"/>
    <property type="evidence" value="ECO:0007669"/>
    <property type="project" value="TreeGrafter"/>
</dbReference>
<comment type="subcellular location">
    <subcellularLocation>
        <location evidence="1">Cell projection</location>
        <location evidence="1">Cilium membrane</location>
        <topology evidence="1">Multi-pass membrane protein</topology>
    </subcellularLocation>
</comment>
<comment type="caution">
    <text evidence="13">The sequence shown here is derived from an EMBL/GenBank/DDBJ whole genome shotgun (WGS) entry which is preliminary data.</text>
</comment>
<dbReference type="InterPro" id="IPR019306">
    <property type="entry name" value="TMEM231"/>
</dbReference>
<dbReference type="GO" id="GO:0035869">
    <property type="term" value="C:ciliary transition zone"/>
    <property type="evidence" value="ECO:0007669"/>
    <property type="project" value="TreeGrafter"/>
</dbReference>
<feature type="transmembrane region" description="Helical" evidence="12">
    <location>
        <begin position="16"/>
        <end position="41"/>
    </location>
</feature>
<name>A0A9W6ZY47_9STRA</name>
<evidence type="ECO:0000256" key="4">
    <source>
        <dbReference type="ARBA" id="ARBA00022475"/>
    </source>
</evidence>
<evidence type="ECO:0000313" key="13">
    <source>
        <dbReference type="EMBL" id="GMH60556.1"/>
    </source>
</evidence>
<dbReference type="GO" id="GO:0060170">
    <property type="term" value="C:ciliary membrane"/>
    <property type="evidence" value="ECO:0007669"/>
    <property type="project" value="UniProtKB-SubCell"/>
</dbReference>
<evidence type="ECO:0000256" key="12">
    <source>
        <dbReference type="SAM" id="Phobius"/>
    </source>
</evidence>
<dbReference type="PANTHER" id="PTHR14605:SF1">
    <property type="entry name" value="TRANSMEMBRANE PROTEIN 231"/>
    <property type="match status" value="1"/>
</dbReference>
<dbReference type="Pfam" id="PF10149">
    <property type="entry name" value="TM231"/>
    <property type="match status" value="1"/>
</dbReference>